<feature type="compositionally biased region" description="Low complexity" evidence="1">
    <location>
        <begin position="121"/>
        <end position="132"/>
    </location>
</feature>
<name>A0A2W7R282_9BURK</name>
<proteinExistence type="predicted"/>
<organism evidence="2 3">
    <name type="scientific">Cupriavidus phytorum</name>
    <dbReference type="NCBI Taxonomy" id="3024399"/>
    <lineage>
        <taxon>Bacteria</taxon>
        <taxon>Pseudomonadati</taxon>
        <taxon>Pseudomonadota</taxon>
        <taxon>Betaproteobacteria</taxon>
        <taxon>Burkholderiales</taxon>
        <taxon>Burkholderiaceae</taxon>
        <taxon>Cupriavidus</taxon>
    </lineage>
</organism>
<protein>
    <submittedName>
        <fullName evidence="2">Uncharacterized protein</fullName>
    </submittedName>
</protein>
<dbReference type="Proteomes" id="UP000249638">
    <property type="component" value="Unassembled WGS sequence"/>
</dbReference>
<evidence type="ECO:0000313" key="2">
    <source>
        <dbReference type="EMBL" id="PZX32072.1"/>
    </source>
</evidence>
<sequence>MIQITTARAALSMVPWRGIATLALGASLFAAGWAVNGWRKDAEIAELTAARAQADLVSANLALSEIKEAGEKIRQNADAYRAAQSGLGAKLEAIRKELKNAKPLPADCRPDAQRMRSLSDAVGAAKQAAAAR</sequence>
<comment type="caution">
    <text evidence="2">The sequence shown here is derived from an EMBL/GenBank/DDBJ whole genome shotgun (WGS) entry which is preliminary data.</text>
</comment>
<dbReference type="AlphaFoldDB" id="A0A2W7R282"/>
<keyword evidence="3" id="KW-1185">Reference proteome</keyword>
<reference evidence="2" key="1">
    <citation type="submission" date="2018-06" db="EMBL/GenBank/DDBJ databases">
        <title>Genomic Encyclopedia of Type Strains, Phase IV (KMG-V): Genome sequencing to study the core and pangenomes of soil and plant-associated prokaryotes.</title>
        <authorList>
            <person name="Whitman W."/>
        </authorList>
    </citation>
    <scope>NUCLEOTIDE SEQUENCE [LARGE SCALE GENOMIC DNA]</scope>
    <source>
        <strain evidence="2">MLR2-44</strain>
    </source>
</reference>
<gene>
    <name evidence="2" type="ORF">C7416_102232</name>
</gene>
<dbReference type="EMBL" id="QKZN01000002">
    <property type="protein sequence ID" value="PZX32072.1"/>
    <property type="molecule type" value="Genomic_DNA"/>
</dbReference>
<evidence type="ECO:0000256" key="1">
    <source>
        <dbReference type="SAM" id="MobiDB-lite"/>
    </source>
</evidence>
<feature type="region of interest" description="Disordered" evidence="1">
    <location>
        <begin position="102"/>
        <end position="132"/>
    </location>
</feature>
<evidence type="ECO:0000313" key="3">
    <source>
        <dbReference type="Proteomes" id="UP000249638"/>
    </source>
</evidence>
<accession>A0A2W7R282</accession>